<reference evidence="2 3" key="1">
    <citation type="submission" date="2021-02" db="EMBL/GenBank/DDBJ databases">
        <title>Variation within the Batrachochytrium salamandrivorans European outbreak.</title>
        <authorList>
            <person name="Kelly M."/>
            <person name="Pasmans F."/>
            <person name="Shea T.P."/>
            <person name="Munoz J.F."/>
            <person name="Carranza S."/>
            <person name="Cuomo C.A."/>
            <person name="Martel A."/>
        </authorList>
    </citation>
    <scope>NUCLEOTIDE SEQUENCE [LARGE SCALE GENOMIC DNA]</scope>
    <source>
        <strain evidence="2 3">AMFP18/2</strain>
    </source>
</reference>
<sequence>MEYSGEEWVTLDEYMTKHGKFSVDEARLIIKEVVTALAFFKKLGILHGDIAGCNQDNSVQAKSSDSASGSSGGTPDSGPTEIRDMKNVGDLLYRLLTLEDPFQDRTPPQEEVVEGFRNRLDNPESQLTINAMDLVFILYNYGSTQMVSIEAILEHPFLTSQ</sequence>
<protein>
    <recommendedName>
        <fullName evidence="4">Protein kinase domain-containing protein</fullName>
    </recommendedName>
</protein>
<proteinExistence type="predicted"/>
<organism evidence="2 3">
    <name type="scientific">Batrachochytrium salamandrivorans</name>
    <dbReference type="NCBI Taxonomy" id="1357716"/>
    <lineage>
        <taxon>Eukaryota</taxon>
        <taxon>Fungi</taxon>
        <taxon>Fungi incertae sedis</taxon>
        <taxon>Chytridiomycota</taxon>
        <taxon>Chytridiomycota incertae sedis</taxon>
        <taxon>Chytridiomycetes</taxon>
        <taxon>Rhizophydiales</taxon>
        <taxon>Rhizophydiales incertae sedis</taxon>
        <taxon>Batrachochytrium</taxon>
    </lineage>
</organism>
<comment type="caution">
    <text evidence="2">The sequence shown here is derived from an EMBL/GenBank/DDBJ whole genome shotgun (WGS) entry which is preliminary data.</text>
</comment>
<dbReference type="SUPFAM" id="SSF56112">
    <property type="entry name" value="Protein kinase-like (PK-like)"/>
    <property type="match status" value="1"/>
</dbReference>
<evidence type="ECO:0000256" key="1">
    <source>
        <dbReference type="SAM" id="MobiDB-lite"/>
    </source>
</evidence>
<gene>
    <name evidence="2" type="ORF">BASA50_001966</name>
</gene>
<keyword evidence="3" id="KW-1185">Reference proteome</keyword>
<feature type="compositionally biased region" description="Low complexity" evidence="1">
    <location>
        <begin position="63"/>
        <end position="80"/>
    </location>
</feature>
<evidence type="ECO:0008006" key="4">
    <source>
        <dbReference type="Google" id="ProtNLM"/>
    </source>
</evidence>
<accession>A0ABQ8FP28</accession>
<dbReference type="Gene3D" id="1.10.510.10">
    <property type="entry name" value="Transferase(Phosphotransferase) domain 1"/>
    <property type="match status" value="1"/>
</dbReference>
<evidence type="ECO:0000313" key="2">
    <source>
        <dbReference type="EMBL" id="KAH6600961.1"/>
    </source>
</evidence>
<dbReference type="EMBL" id="JAFCIX010000024">
    <property type="protein sequence ID" value="KAH6600961.1"/>
    <property type="molecule type" value="Genomic_DNA"/>
</dbReference>
<evidence type="ECO:0000313" key="3">
    <source>
        <dbReference type="Proteomes" id="UP001648503"/>
    </source>
</evidence>
<feature type="region of interest" description="Disordered" evidence="1">
    <location>
        <begin position="57"/>
        <end position="83"/>
    </location>
</feature>
<dbReference type="Proteomes" id="UP001648503">
    <property type="component" value="Unassembled WGS sequence"/>
</dbReference>
<dbReference type="InterPro" id="IPR011009">
    <property type="entry name" value="Kinase-like_dom_sf"/>
</dbReference>
<name>A0ABQ8FP28_9FUNG</name>